<reference evidence="2 3" key="1">
    <citation type="journal article" date="2007" name="Appl. Environ. Microbiol.">
        <title>Genome sequence of the cellulolytic gliding bacterium Cytophaga hutchinsonii.</title>
        <authorList>
            <person name="Xie G."/>
            <person name="Bruce D.C."/>
            <person name="Challacombe J.F."/>
            <person name="Chertkov O."/>
            <person name="Detter J.C."/>
            <person name="Gilna P."/>
            <person name="Han C.S."/>
            <person name="Lucas S."/>
            <person name="Misra M."/>
            <person name="Myers G.L."/>
            <person name="Richardson P."/>
            <person name="Tapia R."/>
            <person name="Thayer N."/>
            <person name="Thompson L.S."/>
            <person name="Brettin T.S."/>
            <person name="Henrissat B."/>
            <person name="Wilson D.B."/>
            <person name="McBride M.J."/>
        </authorList>
    </citation>
    <scope>NUCLEOTIDE SEQUENCE [LARGE SCALE GENOMIC DNA]</scope>
    <source>
        <strain evidence="3">ATCC 33406 / DSM 1761 / CIP 103989 / NBRC 15051 / NCIMB 9469 / D465</strain>
    </source>
</reference>
<name>A0A6N4SWH8_CYTH3</name>
<protein>
    <submittedName>
        <fullName evidence="2">Uncharacterized protein</fullName>
    </submittedName>
</protein>
<dbReference type="RefSeq" id="WP_011587016.1">
    <property type="nucleotide sequence ID" value="NC_008255.1"/>
</dbReference>
<dbReference type="AlphaFoldDB" id="A0A6N4SWH8"/>
<dbReference type="KEGG" id="chu:CHU_3678"/>
<evidence type="ECO:0000313" key="2">
    <source>
        <dbReference type="EMBL" id="ABG60911.1"/>
    </source>
</evidence>
<organism evidence="2 3">
    <name type="scientific">Cytophaga hutchinsonii (strain ATCC 33406 / DSM 1761 / CIP 103989 / NBRC 15051 / NCIMB 9469 / D465)</name>
    <dbReference type="NCBI Taxonomy" id="269798"/>
    <lineage>
        <taxon>Bacteria</taxon>
        <taxon>Pseudomonadati</taxon>
        <taxon>Bacteroidota</taxon>
        <taxon>Cytophagia</taxon>
        <taxon>Cytophagales</taxon>
        <taxon>Cytophagaceae</taxon>
        <taxon>Cytophaga</taxon>
    </lineage>
</organism>
<dbReference type="Proteomes" id="UP000001822">
    <property type="component" value="Chromosome"/>
</dbReference>
<dbReference type="OrthoDB" id="976984at2"/>
<evidence type="ECO:0000256" key="1">
    <source>
        <dbReference type="SAM" id="SignalP"/>
    </source>
</evidence>
<gene>
    <name evidence="2" type="ordered locus">CHU_3678</name>
</gene>
<evidence type="ECO:0000313" key="3">
    <source>
        <dbReference type="Proteomes" id="UP000001822"/>
    </source>
</evidence>
<keyword evidence="1" id="KW-0732">Signal</keyword>
<accession>A0A6N4SWH8</accession>
<sequence length="150" mass="16573">MKKIILSLAVIFAATSFSNAQNSLSIKPIMEEGLEFVKEIEKKYDGKAIITKAEFDFALDDNYTMMDLNNTLTYVFAGLGDENISDISLVVYKNENGSWVKVSEDSEVKPSAVVSYQPPSTGEYAVDIKVNKYKSADKIGHVALFVLATK</sequence>
<feature type="signal peptide" evidence="1">
    <location>
        <begin position="1"/>
        <end position="20"/>
    </location>
</feature>
<dbReference type="EMBL" id="CP000383">
    <property type="protein sequence ID" value="ABG60911.1"/>
    <property type="molecule type" value="Genomic_DNA"/>
</dbReference>
<proteinExistence type="predicted"/>
<keyword evidence="3" id="KW-1185">Reference proteome</keyword>
<feature type="chain" id="PRO_5027100842" evidence="1">
    <location>
        <begin position="21"/>
        <end position="150"/>
    </location>
</feature>